<name>A0A166BID0_METOA</name>
<dbReference type="NCBIfam" id="TIGR01451">
    <property type="entry name" value="B_ant_repeat"/>
    <property type="match status" value="3"/>
</dbReference>
<keyword evidence="1" id="KW-1133">Transmembrane helix</keyword>
<feature type="transmembrane region" description="Helical" evidence="1">
    <location>
        <begin position="439"/>
        <end position="457"/>
    </location>
</feature>
<dbReference type="InterPro" id="IPR051172">
    <property type="entry name" value="Chlamydia_OmcB"/>
</dbReference>
<protein>
    <submittedName>
        <fullName evidence="3">Large cysteine-rich periplasmic protein omcB</fullName>
    </submittedName>
</protein>
<accession>A0A166BID0</accession>
<dbReference type="AlphaFoldDB" id="A0A166BID0"/>
<evidence type="ECO:0000259" key="2">
    <source>
        <dbReference type="Pfam" id="PF01345"/>
    </source>
</evidence>
<dbReference type="PATRIC" id="fig|66851.6.peg.687"/>
<evidence type="ECO:0000256" key="1">
    <source>
        <dbReference type="SAM" id="Phobius"/>
    </source>
</evidence>
<keyword evidence="4" id="KW-1185">Reference proteome</keyword>
<keyword evidence="1" id="KW-0812">Transmembrane</keyword>
<proteinExistence type="predicted"/>
<comment type="caution">
    <text evidence="3">The sequence shown here is derived from an EMBL/GenBank/DDBJ whole genome shotgun (WGS) entry which is preliminary data.</text>
</comment>
<evidence type="ECO:0000313" key="3">
    <source>
        <dbReference type="EMBL" id="KZX13392.1"/>
    </source>
</evidence>
<organism evidence="3 4">
    <name type="scientific">Methanobrevibacter oralis</name>
    <dbReference type="NCBI Taxonomy" id="66851"/>
    <lineage>
        <taxon>Archaea</taxon>
        <taxon>Methanobacteriati</taxon>
        <taxon>Methanobacteriota</taxon>
        <taxon>Methanomada group</taxon>
        <taxon>Methanobacteria</taxon>
        <taxon>Methanobacteriales</taxon>
        <taxon>Methanobacteriaceae</taxon>
        <taxon>Methanobrevibacter</taxon>
    </lineage>
</organism>
<dbReference type="EMBL" id="LWMU01000050">
    <property type="protein sequence ID" value="KZX13392.1"/>
    <property type="molecule type" value="Genomic_DNA"/>
</dbReference>
<keyword evidence="1" id="KW-0472">Membrane</keyword>
<feature type="domain" description="DUF11" evidence="2">
    <location>
        <begin position="188"/>
        <end position="296"/>
    </location>
</feature>
<reference evidence="4" key="1">
    <citation type="journal article" date="2016" name="Genome Announc.">
        <title>Draft Genome Sequences of Methanobrevibacter curvatus DSM11111, Methanobrevibacter cuticularis DSM11139, Methanobrevibacter filiformis DSM11501, and Methanobrevibacter oralis DSM7256.</title>
        <authorList>
            <person name="Poehlein A."/>
            <person name="Seedorf H."/>
        </authorList>
    </citation>
    <scope>NUCLEOTIDE SEQUENCE [LARGE SCALE GENOMIC DNA]</scope>
    <source>
        <strain evidence="4">DSM 7256 / JCM 30027 / ZR</strain>
    </source>
</reference>
<sequence>MFSDGEFRNSNNTLVKKVLELYDSGLRIPNINASKRLNNGSIIFYNFSSLITPSIWQNLILFKFRHANITENLTKETLNKTIIINNTVEFKITLTNTGNESIKNAFIQDNDYSNGLIYQGWKPITGNWTYNNMKWILNNPLKAGESVSIIIIFKALKNGTLINNATSGFDNITLSNSTNTTLVKDPHIKVIKLTNNPIVIVGNLVSFTIKVINTGDCNLNNVFVEESSYDGLIYDSFIGNNWTKSGNKFIYNKILGVGKEASFNVNFKTIKSGNFTNVVVVGSNETPNSTTNNTTQSVSPKLSVIKISNTNIVKVGQKCSFTIVVRNTGDYRLTKVFVIEKSYKGLTYDSFKGSNWIKIGNKFIYKKTLKVGESANFTIFFKTNKVGNFTNVIMAGSNETPNSTVNNTTKVINKSQSDEESNKTPEKQDIVKETKIEKATGNPILMLLMVLILIPLLKRKY</sequence>
<dbReference type="PANTHER" id="PTHR34819:SF3">
    <property type="entry name" value="CELL SURFACE PROTEIN"/>
    <property type="match status" value="1"/>
</dbReference>
<feature type="domain" description="DUF11" evidence="2">
    <location>
        <begin position="302"/>
        <end position="410"/>
    </location>
</feature>
<dbReference type="PANTHER" id="PTHR34819">
    <property type="entry name" value="LARGE CYSTEINE-RICH PERIPLASMIC PROTEIN OMCB"/>
    <property type="match status" value="1"/>
</dbReference>
<dbReference type="InterPro" id="IPR047589">
    <property type="entry name" value="DUF11_rpt"/>
</dbReference>
<feature type="domain" description="DUF11" evidence="2">
    <location>
        <begin position="73"/>
        <end position="179"/>
    </location>
</feature>
<evidence type="ECO:0000313" key="4">
    <source>
        <dbReference type="Proteomes" id="UP000077428"/>
    </source>
</evidence>
<dbReference type="Pfam" id="PF01345">
    <property type="entry name" value="DUF11"/>
    <property type="match status" value="3"/>
</dbReference>
<dbReference type="Proteomes" id="UP000077428">
    <property type="component" value="Unassembled WGS sequence"/>
</dbReference>
<dbReference type="InterPro" id="IPR001434">
    <property type="entry name" value="OmcB-like_DUF11"/>
</dbReference>
<gene>
    <name evidence="3" type="primary">omcB_1</name>
    <name evidence="3" type="ORF">MBORA_06200</name>
</gene>